<dbReference type="UniPathway" id="UPA00344"/>
<feature type="domain" description="MoaB/Mog" evidence="10">
    <location>
        <begin position="188"/>
        <end position="325"/>
    </location>
</feature>
<dbReference type="InterPro" id="IPR024370">
    <property type="entry name" value="PBP_domain"/>
</dbReference>
<keyword evidence="12" id="KW-1185">Reference proteome</keyword>
<evidence type="ECO:0000259" key="10">
    <source>
        <dbReference type="SMART" id="SM00852"/>
    </source>
</evidence>
<dbReference type="Gene3D" id="3.40.980.10">
    <property type="entry name" value="MoaB/Mog-like domain"/>
    <property type="match status" value="1"/>
</dbReference>
<dbReference type="InterPro" id="IPR036688">
    <property type="entry name" value="MoeA_C_domain_IV_sf"/>
</dbReference>
<dbReference type="SMART" id="SM00852">
    <property type="entry name" value="MoCF_biosynth"/>
    <property type="match status" value="1"/>
</dbReference>
<dbReference type="NCBIfam" id="NF011068">
    <property type="entry name" value="PRK14498.1"/>
    <property type="match status" value="1"/>
</dbReference>
<comment type="catalytic activity">
    <reaction evidence="8">
        <text>adenylyl-molybdopterin + molybdate = Mo-molybdopterin + AMP + H(+)</text>
        <dbReference type="Rhea" id="RHEA:35047"/>
        <dbReference type="ChEBI" id="CHEBI:15378"/>
        <dbReference type="ChEBI" id="CHEBI:36264"/>
        <dbReference type="ChEBI" id="CHEBI:62727"/>
        <dbReference type="ChEBI" id="CHEBI:71302"/>
        <dbReference type="ChEBI" id="CHEBI:456215"/>
        <dbReference type="EC" id="2.10.1.1"/>
    </reaction>
</comment>
<dbReference type="GO" id="GO:0005829">
    <property type="term" value="C:cytosol"/>
    <property type="evidence" value="ECO:0007669"/>
    <property type="project" value="TreeGrafter"/>
</dbReference>
<comment type="similarity">
    <text evidence="3 9">Belongs to the MoeA family.</text>
</comment>
<dbReference type="NCBIfam" id="TIGR00177">
    <property type="entry name" value="molyb_syn"/>
    <property type="match status" value="1"/>
</dbReference>
<dbReference type="GO" id="GO:0006777">
    <property type="term" value="P:Mo-molybdopterin cofactor biosynthetic process"/>
    <property type="evidence" value="ECO:0007669"/>
    <property type="project" value="UniProtKB-UniRule"/>
</dbReference>
<dbReference type="SUPFAM" id="SSF63867">
    <property type="entry name" value="MoeA C-terminal domain-like"/>
    <property type="match status" value="1"/>
</dbReference>
<comment type="cofactor">
    <cofactor evidence="9">
        <name>Mg(2+)</name>
        <dbReference type="ChEBI" id="CHEBI:18420"/>
    </cofactor>
</comment>
<dbReference type="InterPro" id="IPR001453">
    <property type="entry name" value="MoaB/Mog_dom"/>
</dbReference>
<dbReference type="InterPro" id="IPR036425">
    <property type="entry name" value="MoaB/Mog-like_dom_sf"/>
</dbReference>
<dbReference type="PANTHER" id="PTHR10192:SF16">
    <property type="entry name" value="MOLYBDOPTERIN MOLYBDENUMTRANSFERASE"/>
    <property type="match status" value="1"/>
</dbReference>
<keyword evidence="6 9" id="KW-0500">Molybdenum</keyword>
<keyword evidence="9" id="KW-0460">Magnesium</keyword>
<comment type="pathway">
    <text evidence="2 9">Cofactor biosynthesis; molybdopterin biosynthesis.</text>
</comment>
<reference evidence="11 12" key="1">
    <citation type="submission" date="2019-08" db="EMBL/GenBank/DDBJ databases">
        <title>Calorimonas adulescens gen. nov., sp. nov., an anaerobic thermophilic bacterium from Sakhalin hot spring.</title>
        <authorList>
            <person name="Khomyakova M.A."/>
            <person name="Merkel A.Y."/>
            <person name="Novikov A."/>
            <person name="Bonch-Osmolovskaya E.A."/>
            <person name="Slobodkin A.I."/>
        </authorList>
    </citation>
    <scope>NUCLEOTIDE SEQUENCE [LARGE SCALE GENOMIC DNA]</scope>
    <source>
        <strain evidence="11 12">A05MB</strain>
    </source>
</reference>
<evidence type="ECO:0000313" key="11">
    <source>
        <dbReference type="EMBL" id="TZE82511.1"/>
    </source>
</evidence>
<evidence type="ECO:0000256" key="7">
    <source>
        <dbReference type="ARBA" id="ARBA00023150"/>
    </source>
</evidence>
<dbReference type="Pfam" id="PF03453">
    <property type="entry name" value="MoeA_N"/>
    <property type="match status" value="1"/>
</dbReference>
<dbReference type="SUPFAM" id="SSF63882">
    <property type="entry name" value="MoeA N-terminal region -like"/>
    <property type="match status" value="1"/>
</dbReference>
<dbReference type="InterPro" id="IPR036135">
    <property type="entry name" value="MoeA_linker/N_sf"/>
</dbReference>
<dbReference type="GO" id="GO:0046872">
    <property type="term" value="F:metal ion binding"/>
    <property type="evidence" value="ECO:0007669"/>
    <property type="project" value="UniProtKB-UniRule"/>
</dbReference>
<dbReference type="Pfam" id="PF12727">
    <property type="entry name" value="PBP_like"/>
    <property type="match status" value="1"/>
</dbReference>
<evidence type="ECO:0000256" key="5">
    <source>
        <dbReference type="ARBA" id="ARBA00021108"/>
    </source>
</evidence>
<evidence type="ECO:0000256" key="9">
    <source>
        <dbReference type="RuleBase" id="RU365090"/>
    </source>
</evidence>
<dbReference type="InterPro" id="IPR005111">
    <property type="entry name" value="MoeA_C_domain_IV"/>
</dbReference>
<comment type="caution">
    <text evidence="11">The sequence shown here is derived from an EMBL/GenBank/DDBJ whole genome shotgun (WGS) entry which is preliminary data.</text>
</comment>
<name>A0A5D8QDA5_9THEO</name>
<evidence type="ECO:0000313" key="12">
    <source>
        <dbReference type="Proteomes" id="UP000322976"/>
    </source>
</evidence>
<accession>A0A5D8QDA5</accession>
<dbReference type="Gene3D" id="3.40.190.10">
    <property type="entry name" value="Periplasmic binding protein-like II"/>
    <property type="match status" value="1"/>
</dbReference>
<evidence type="ECO:0000256" key="1">
    <source>
        <dbReference type="ARBA" id="ARBA00002901"/>
    </source>
</evidence>
<dbReference type="GO" id="GO:0061599">
    <property type="term" value="F:molybdopterin molybdotransferase activity"/>
    <property type="evidence" value="ECO:0007669"/>
    <property type="project" value="UniProtKB-UniRule"/>
</dbReference>
<dbReference type="SUPFAM" id="SSF53850">
    <property type="entry name" value="Periplasmic binding protein-like II"/>
    <property type="match status" value="1"/>
</dbReference>
<dbReference type="Gene3D" id="3.90.105.10">
    <property type="entry name" value="Molybdopterin biosynthesis moea protein, domain 2"/>
    <property type="match status" value="1"/>
</dbReference>
<evidence type="ECO:0000256" key="6">
    <source>
        <dbReference type="ARBA" id="ARBA00022505"/>
    </source>
</evidence>
<keyword evidence="7 9" id="KW-0501">Molybdenum cofactor biosynthesis</keyword>
<keyword evidence="9" id="KW-0808">Transferase</keyword>
<dbReference type="FunFam" id="2.40.340.10:FF:000005">
    <property type="entry name" value="Molybdopterin molybdenumtransferase MoeA"/>
    <property type="match status" value="1"/>
</dbReference>
<sequence length="649" mass="72019">MCYNIYREINLGGLLMNEVYLQNMDMEEAVEIFLGSCNVKMEVERIKTKEAQGRITARPVYSINSSPHFNAAAMDGIAVRSYETFGATRLNHKRLKKGINYMVVDTGDPLPEGFDAVIMVENLIRISDDEVEITEPAVPWQHVRPIGEDMAANELIIPTNHRITPVDIGAMLAGGVLEVEVYRVPRVGIIPTGTEIVKPGSELKPGDIVEFNSSIISGYVREWGGEPAVYEIVPDDRELLKKALERACDECDIVMTIAGSSAGREDYTSSIIEEMGRMLVHGVATKPAKPVILGLIQNKPFIGVPGYPVSCYFTLDNYLKPLLYKVNRQILPARSQIDAIVSHKLVSSLKEKEFVRIKLGKVGDKLIATSLNRGAGVIMSLVRADGILIIPKESEGYEAGEQVRVELLKDIREIEGTLVVIGSHDLLIDVLSDFLHARFPFYSLSSANVGSMGGIMALTRGECHLAPMHLLDFDTGEYNVSYIKKYLKDKRISLIKFVKRVQGFIVPKGNPKDIRNFTDLVRDDVTFVNRQRGAGTRLLLDYNLQKLGINPASIKGYEHEEYTHLQVAAQVASGAVDTGLGVKSAAQAFNLDFIPVGEEEYDLAIPTEFLEMDNVKKLLDIMRSDEFKREVDRLGGYDTSNIGTILHIT</sequence>
<dbReference type="InterPro" id="IPR038987">
    <property type="entry name" value="MoeA-like"/>
</dbReference>
<evidence type="ECO:0000256" key="4">
    <source>
        <dbReference type="ARBA" id="ARBA00013269"/>
    </source>
</evidence>
<dbReference type="Gene3D" id="2.170.190.11">
    <property type="entry name" value="Molybdopterin biosynthesis moea protein, domain 3"/>
    <property type="match status" value="1"/>
</dbReference>
<dbReference type="Gene3D" id="2.40.340.10">
    <property type="entry name" value="MoeA, C-terminal, domain IV"/>
    <property type="match status" value="1"/>
</dbReference>
<evidence type="ECO:0000256" key="2">
    <source>
        <dbReference type="ARBA" id="ARBA00005046"/>
    </source>
</evidence>
<dbReference type="SUPFAM" id="SSF53218">
    <property type="entry name" value="Molybdenum cofactor biosynthesis proteins"/>
    <property type="match status" value="1"/>
</dbReference>
<dbReference type="Proteomes" id="UP000322976">
    <property type="component" value="Unassembled WGS sequence"/>
</dbReference>
<evidence type="ECO:0000256" key="3">
    <source>
        <dbReference type="ARBA" id="ARBA00010763"/>
    </source>
</evidence>
<dbReference type="AlphaFoldDB" id="A0A5D8QDA5"/>
<dbReference type="Pfam" id="PF03454">
    <property type="entry name" value="MoeA_C"/>
    <property type="match status" value="1"/>
</dbReference>
<dbReference type="Pfam" id="PF00994">
    <property type="entry name" value="MoCF_biosynth"/>
    <property type="match status" value="1"/>
</dbReference>
<proteinExistence type="inferred from homology"/>
<dbReference type="EC" id="2.10.1.1" evidence="4 9"/>
<protein>
    <recommendedName>
        <fullName evidence="5 9">Molybdopterin molybdenumtransferase</fullName>
        <ecNumber evidence="4 9">2.10.1.1</ecNumber>
    </recommendedName>
</protein>
<keyword evidence="9" id="KW-0479">Metal-binding</keyword>
<comment type="function">
    <text evidence="1 9">Catalyzes the insertion of molybdate into adenylated molybdopterin with the concomitant release of AMP.</text>
</comment>
<gene>
    <name evidence="11" type="ORF">FWJ32_04325</name>
</gene>
<organism evidence="11 12">
    <name type="scientific">Calorimonas adulescens</name>
    <dbReference type="NCBI Taxonomy" id="2606906"/>
    <lineage>
        <taxon>Bacteria</taxon>
        <taxon>Bacillati</taxon>
        <taxon>Bacillota</taxon>
        <taxon>Clostridia</taxon>
        <taxon>Thermoanaerobacterales</taxon>
        <taxon>Thermoanaerobacteraceae</taxon>
        <taxon>Calorimonas</taxon>
    </lineage>
</organism>
<dbReference type="PANTHER" id="PTHR10192">
    <property type="entry name" value="MOLYBDOPTERIN BIOSYNTHESIS PROTEIN"/>
    <property type="match status" value="1"/>
</dbReference>
<dbReference type="CDD" id="cd00887">
    <property type="entry name" value="MoeA"/>
    <property type="match status" value="1"/>
</dbReference>
<dbReference type="EMBL" id="VTPS01000005">
    <property type="protein sequence ID" value="TZE82511.1"/>
    <property type="molecule type" value="Genomic_DNA"/>
</dbReference>
<dbReference type="InterPro" id="IPR005110">
    <property type="entry name" value="MoeA_linker/N"/>
</dbReference>
<evidence type="ECO:0000256" key="8">
    <source>
        <dbReference type="ARBA" id="ARBA00047317"/>
    </source>
</evidence>